<comment type="caution">
    <text evidence="4">The sequence shown here is derived from an EMBL/GenBank/DDBJ whole genome shotgun (WGS) entry which is preliminary data.</text>
</comment>
<sequence length="623" mass="71647">MAATAAGPSKLQQLGRDDLLKLLKKQAEQQKTFKEQLAVVTKEKDDALAQLSIASTSNGRAETPGNDNKQELEDLRTEFEAKLAKEKFASQEVNSSLKAIQMELADYDKQVKNFKEEKASMASRLESALKDRDEFSKRLVQVEEELSNTKQFSEDLEKALSIAKAEAEELRLQKQDAESQRIELMQTKMNEDSHSTKQVMDLTNELSQTSQQIETLRSSLASVKSQRDNLAAETKMLNEKLNSVQDDHAKYMAKTKLMYDDTWKNMLPSNYDNLNHEIAQLKQKLEAREAEIEKLNAEATSRAEDSVGWAEKLARSEREANKWKTEADSNMSSLTRAMDDLRELRSRYESAMVEEKNRGIQALEREKQLQQGNLDKVFHERKQDLMRYEQQDFQQKSEIDTLKRERDDLQKKLDTAQKAIPSSSTPTPVTPSHQQRYTESREPRPVQQTYSSISDFRESPEPIPETTLHDVLFGEKQSDRVEGSIFGDESFSLATISEVKDTLKVAEQQNTTLRELLADSEGQNELYSNQISVLKEEIRRIQRNSERENHINNTEYIKNIIFQFMRPEKVAGERRQLLNILRTMLQLSDEEYRTMYDMTTEAASPDASSSSGFSSFFHRWNGL</sequence>
<feature type="coiled-coil region" evidence="1">
    <location>
        <begin position="496"/>
        <end position="544"/>
    </location>
</feature>
<dbReference type="SMART" id="SM00755">
    <property type="entry name" value="Grip"/>
    <property type="match status" value="1"/>
</dbReference>
<dbReference type="InterPro" id="IPR032023">
    <property type="entry name" value="GCC2_Rab_bind"/>
</dbReference>
<reference evidence="4" key="1">
    <citation type="submission" date="2023-06" db="EMBL/GenBank/DDBJ databases">
        <authorList>
            <person name="Delattre M."/>
        </authorList>
    </citation>
    <scope>NUCLEOTIDE SEQUENCE</scope>
    <source>
        <strain evidence="4">AF72</strain>
    </source>
</reference>
<dbReference type="PROSITE" id="PS50913">
    <property type="entry name" value="GRIP"/>
    <property type="match status" value="1"/>
</dbReference>
<dbReference type="Pfam" id="PF01465">
    <property type="entry name" value="GRIP"/>
    <property type="match status" value="1"/>
</dbReference>
<accession>A0AA36FXK0</accession>
<dbReference type="Pfam" id="PF16704">
    <property type="entry name" value="Rab_bind"/>
    <property type="match status" value="1"/>
</dbReference>
<evidence type="ECO:0000256" key="1">
    <source>
        <dbReference type="SAM" id="Coils"/>
    </source>
</evidence>
<feature type="compositionally biased region" description="Low complexity" evidence="2">
    <location>
        <begin position="421"/>
        <end position="432"/>
    </location>
</feature>
<protein>
    <recommendedName>
        <fullName evidence="3">GRIP domain-containing protein</fullName>
    </recommendedName>
</protein>
<dbReference type="InterPro" id="IPR000237">
    <property type="entry name" value="GRIP_dom"/>
</dbReference>
<dbReference type="Proteomes" id="UP001177023">
    <property type="component" value="Unassembled WGS sequence"/>
</dbReference>
<proteinExistence type="predicted"/>
<name>A0AA36FXK0_9BILA</name>
<dbReference type="AlphaFoldDB" id="A0AA36FXK0"/>
<evidence type="ECO:0000259" key="3">
    <source>
        <dbReference type="PROSITE" id="PS50913"/>
    </source>
</evidence>
<feature type="coiled-coil region" evidence="1">
    <location>
        <begin position="97"/>
        <end position="247"/>
    </location>
</feature>
<evidence type="ECO:0000256" key="2">
    <source>
        <dbReference type="SAM" id="MobiDB-lite"/>
    </source>
</evidence>
<keyword evidence="1" id="KW-0175">Coiled coil</keyword>
<dbReference type="PANTHER" id="PTHR47357:SF1">
    <property type="entry name" value="SPINDLE POLE BODY COMPONENT 110"/>
    <property type="match status" value="1"/>
</dbReference>
<keyword evidence="5" id="KW-1185">Reference proteome</keyword>
<gene>
    <name evidence="4" type="ORF">MSPICULIGERA_LOCUS9313</name>
</gene>
<organism evidence="4 5">
    <name type="scientific">Mesorhabditis spiculigera</name>
    <dbReference type="NCBI Taxonomy" id="96644"/>
    <lineage>
        <taxon>Eukaryota</taxon>
        <taxon>Metazoa</taxon>
        <taxon>Ecdysozoa</taxon>
        <taxon>Nematoda</taxon>
        <taxon>Chromadorea</taxon>
        <taxon>Rhabditida</taxon>
        <taxon>Rhabditina</taxon>
        <taxon>Rhabditomorpha</taxon>
        <taxon>Rhabditoidea</taxon>
        <taxon>Rhabditidae</taxon>
        <taxon>Mesorhabditinae</taxon>
        <taxon>Mesorhabditis</taxon>
    </lineage>
</organism>
<dbReference type="GO" id="GO:0005856">
    <property type="term" value="C:cytoskeleton"/>
    <property type="evidence" value="ECO:0007669"/>
    <property type="project" value="TreeGrafter"/>
</dbReference>
<dbReference type="GO" id="GO:0005200">
    <property type="term" value="F:structural constituent of cytoskeleton"/>
    <property type="evidence" value="ECO:0007669"/>
    <property type="project" value="TreeGrafter"/>
</dbReference>
<evidence type="ECO:0000313" key="4">
    <source>
        <dbReference type="EMBL" id="CAJ0570880.1"/>
    </source>
</evidence>
<dbReference type="EMBL" id="CATQJA010002497">
    <property type="protein sequence ID" value="CAJ0570880.1"/>
    <property type="molecule type" value="Genomic_DNA"/>
</dbReference>
<evidence type="ECO:0000313" key="5">
    <source>
        <dbReference type="Proteomes" id="UP001177023"/>
    </source>
</evidence>
<feature type="region of interest" description="Disordered" evidence="2">
    <location>
        <begin position="414"/>
        <end position="461"/>
    </location>
</feature>
<dbReference type="Gene3D" id="1.10.287.1490">
    <property type="match status" value="1"/>
</dbReference>
<dbReference type="PANTHER" id="PTHR47357">
    <property type="entry name" value="COP1-INTERACTIVE PROTEIN 1"/>
    <property type="match status" value="1"/>
</dbReference>
<feature type="domain" description="GRIP" evidence="3">
    <location>
        <begin position="547"/>
        <end position="598"/>
    </location>
</feature>
<feature type="non-terminal residue" evidence="4">
    <location>
        <position position="623"/>
    </location>
</feature>